<reference evidence="3 4" key="1">
    <citation type="submission" date="2018-06" db="EMBL/GenBank/DDBJ databases">
        <authorList>
            <person name="Strepis N."/>
        </authorList>
    </citation>
    <scope>NUCLEOTIDE SEQUENCE [LARGE SCALE GENOMIC DNA]</scope>
    <source>
        <strain evidence="3">LUCI</strain>
    </source>
</reference>
<accession>A0A498RCN5</accession>
<dbReference type="CDD" id="cd03789">
    <property type="entry name" value="GT9_LPS_heptosyltransferase"/>
    <property type="match status" value="1"/>
</dbReference>
<dbReference type="PANTHER" id="PTHR30160">
    <property type="entry name" value="TETRAACYLDISACCHARIDE 4'-KINASE-RELATED"/>
    <property type="match status" value="1"/>
</dbReference>
<dbReference type="EMBL" id="UPPP01000116">
    <property type="protein sequence ID" value="VBB09304.1"/>
    <property type="molecule type" value="Genomic_DNA"/>
</dbReference>
<organism evidence="3 4">
    <name type="scientific">Lucifera butyrica</name>
    <dbReference type="NCBI Taxonomy" id="1351585"/>
    <lineage>
        <taxon>Bacteria</taxon>
        <taxon>Bacillati</taxon>
        <taxon>Bacillota</taxon>
        <taxon>Negativicutes</taxon>
        <taxon>Veillonellales</taxon>
        <taxon>Veillonellaceae</taxon>
        <taxon>Lucifera</taxon>
    </lineage>
</organism>
<dbReference type="GO" id="GO:0005829">
    <property type="term" value="C:cytosol"/>
    <property type="evidence" value="ECO:0007669"/>
    <property type="project" value="TreeGrafter"/>
</dbReference>
<evidence type="ECO:0000256" key="1">
    <source>
        <dbReference type="ARBA" id="ARBA00022676"/>
    </source>
</evidence>
<sequence length="349" mass="38347">MTVELKNARKILVTFLMHLGDLVLTTPFLHALRQAAPAAEITMLVDRKLVDVVRHNPHLNQVITIDKKGADDNLASLWRFSRRLAAERYDVLINLHPNERCSFIGAFCGAAYKAGATKGIFRPWFDRPLTLNRKLHAADMYLDVLTQLGVTPLVHAGLEMVTGAEDDAAAADFYRQAGLEPDDTLIGFNIGSAVETKRWPMENFALLADQLAAEKYKLVFFGGPMDEEFVAAAQAKMKLAQPLIATGKFTMGQLAAAIRRCRVFITNDSGPMHVAITQHVPVVALYGPSHPELYGPYTELATVVRAIPPCRGCAGGMKHTCPTMHCMKNITVEQVYEAAKKYLDGGSAI</sequence>
<dbReference type="RefSeq" id="WP_207858329.1">
    <property type="nucleotide sequence ID" value="NZ_UPPP01000116.1"/>
</dbReference>
<dbReference type="Proteomes" id="UP000277811">
    <property type="component" value="Unassembled WGS sequence"/>
</dbReference>
<gene>
    <name evidence="3" type="ORF">LUCI_4594</name>
</gene>
<evidence type="ECO:0000313" key="4">
    <source>
        <dbReference type="Proteomes" id="UP000277811"/>
    </source>
</evidence>
<protein>
    <submittedName>
        <fullName evidence="3">Uncharacterized protein</fullName>
    </submittedName>
</protein>
<dbReference type="Gene3D" id="3.40.50.2000">
    <property type="entry name" value="Glycogen Phosphorylase B"/>
    <property type="match status" value="2"/>
</dbReference>
<dbReference type="InterPro" id="IPR002201">
    <property type="entry name" value="Glyco_trans_9"/>
</dbReference>
<keyword evidence="1" id="KW-0328">Glycosyltransferase</keyword>
<dbReference type="SUPFAM" id="SSF53756">
    <property type="entry name" value="UDP-Glycosyltransferase/glycogen phosphorylase"/>
    <property type="match status" value="1"/>
</dbReference>
<name>A0A498RCN5_9FIRM</name>
<dbReference type="Pfam" id="PF01075">
    <property type="entry name" value="Glyco_transf_9"/>
    <property type="match status" value="1"/>
</dbReference>
<evidence type="ECO:0000256" key="2">
    <source>
        <dbReference type="ARBA" id="ARBA00022679"/>
    </source>
</evidence>
<dbReference type="AlphaFoldDB" id="A0A498RCN5"/>
<keyword evidence="4" id="KW-1185">Reference proteome</keyword>
<dbReference type="GO" id="GO:0009244">
    <property type="term" value="P:lipopolysaccharide core region biosynthetic process"/>
    <property type="evidence" value="ECO:0007669"/>
    <property type="project" value="TreeGrafter"/>
</dbReference>
<keyword evidence="2" id="KW-0808">Transferase</keyword>
<dbReference type="InterPro" id="IPR051199">
    <property type="entry name" value="LPS_LOS_Heptosyltrfase"/>
</dbReference>
<dbReference type="GO" id="GO:0008713">
    <property type="term" value="F:ADP-heptose-lipopolysaccharide heptosyltransferase activity"/>
    <property type="evidence" value="ECO:0007669"/>
    <property type="project" value="TreeGrafter"/>
</dbReference>
<evidence type="ECO:0000313" key="3">
    <source>
        <dbReference type="EMBL" id="VBB09304.1"/>
    </source>
</evidence>
<proteinExistence type="predicted"/>